<comment type="caution">
    <text evidence="3">The sequence shown here is derived from an EMBL/GenBank/DDBJ whole genome shotgun (WGS) entry which is preliminary data.</text>
</comment>
<name>A0A317F941_9PROT</name>
<dbReference type="Gene3D" id="3.40.190.150">
    <property type="entry name" value="Bordetella uptake gene, domain 1"/>
    <property type="match status" value="1"/>
</dbReference>
<dbReference type="RefSeq" id="WP_109872585.1">
    <property type="nucleotide sequence ID" value="NZ_QGNA01000005.1"/>
</dbReference>
<dbReference type="EMBL" id="QGNA01000005">
    <property type="protein sequence ID" value="PWS34943.1"/>
    <property type="molecule type" value="Genomic_DNA"/>
</dbReference>
<dbReference type="InterPro" id="IPR005064">
    <property type="entry name" value="BUG"/>
</dbReference>
<sequence>MQPTRRSALALGLGTLALPGLARAQGWQPTRDVEFVIPFGVGGGADLMARVIQKIITDERLVPVAVNPVNRPGGGGAVGMAYVAASRRTDPNTIVAINGTTQITPIMVPNARTLTLVRPIANVMLDDFLLFVRADSPHQTAAAFAAAAKAAPARSVNFGTGGTTDQMAVTVFGRAIGAELNMVNFNSGGEALTALLGGHVQAVIGNPLEFMGQLQARAVRAIGVFRDTRFADLPDVPTMKEQGIAAENFQMWRGIAVPGGVNDAAAAYWTEVMRKVVATEAWKRYLKENVASEAPMFGAEFTAFLERQEKLYRELLGRPA</sequence>
<dbReference type="PANTHER" id="PTHR42928:SF1">
    <property type="entry name" value="BLR4371 PROTEIN"/>
    <property type="match status" value="1"/>
</dbReference>
<dbReference type="CDD" id="cd07012">
    <property type="entry name" value="PBP2_Bug_TTT"/>
    <property type="match status" value="1"/>
</dbReference>
<evidence type="ECO:0000313" key="3">
    <source>
        <dbReference type="EMBL" id="PWS34943.1"/>
    </source>
</evidence>
<organism evidence="3 4">
    <name type="scientific">Falsiroseomonas bella</name>
    <dbReference type="NCBI Taxonomy" id="2184016"/>
    <lineage>
        <taxon>Bacteria</taxon>
        <taxon>Pseudomonadati</taxon>
        <taxon>Pseudomonadota</taxon>
        <taxon>Alphaproteobacteria</taxon>
        <taxon>Acetobacterales</taxon>
        <taxon>Roseomonadaceae</taxon>
        <taxon>Falsiroseomonas</taxon>
    </lineage>
</organism>
<accession>A0A317F941</accession>
<comment type="similarity">
    <text evidence="1">Belongs to the UPF0065 (bug) family.</text>
</comment>
<dbReference type="PIRSF" id="PIRSF017082">
    <property type="entry name" value="YflP"/>
    <property type="match status" value="1"/>
</dbReference>
<feature type="signal peptide" evidence="2">
    <location>
        <begin position="1"/>
        <end position="24"/>
    </location>
</feature>
<dbReference type="PANTHER" id="PTHR42928">
    <property type="entry name" value="TRICARBOXYLATE-BINDING PROTEIN"/>
    <property type="match status" value="1"/>
</dbReference>
<gene>
    <name evidence="3" type="ORF">DFH01_21630</name>
</gene>
<dbReference type="OrthoDB" id="9780943at2"/>
<keyword evidence="2" id="KW-0732">Signal</keyword>
<evidence type="ECO:0000256" key="2">
    <source>
        <dbReference type="SAM" id="SignalP"/>
    </source>
</evidence>
<dbReference type="SUPFAM" id="SSF53850">
    <property type="entry name" value="Periplasmic binding protein-like II"/>
    <property type="match status" value="1"/>
</dbReference>
<reference evidence="4" key="1">
    <citation type="submission" date="2018-05" db="EMBL/GenBank/DDBJ databases">
        <authorList>
            <person name="Du Z."/>
            <person name="Wang X."/>
        </authorList>
    </citation>
    <scope>NUCLEOTIDE SEQUENCE [LARGE SCALE GENOMIC DNA]</scope>
    <source>
        <strain evidence="4">CQN31</strain>
    </source>
</reference>
<dbReference type="Pfam" id="PF03401">
    <property type="entry name" value="TctC"/>
    <property type="match status" value="1"/>
</dbReference>
<dbReference type="InterPro" id="IPR042100">
    <property type="entry name" value="Bug_dom1"/>
</dbReference>
<dbReference type="Proteomes" id="UP000245765">
    <property type="component" value="Unassembled WGS sequence"/>
</dbReference>
<keyword evidence="4" id="KW-1185">Reference proteome</keyword>
<evidence type="ECO:0000313" key="4">
    <source>
        <dbReference type="Proteomes" id="UP000245765"/>
    </source>
</evidence>
<evidence type="ECO:0000256" key="1">
    <source>
        <dbReference type="ARBA" id="ARBA00006987"/>
    </source>
</evidence>
<protein>
    <submittedName>
        <fullName evidence="3">Tripartite tricarboxylate transporter substrate binding protein</fullName>
    </submittedName>
</protein>
<proteinExistence type="inferred from homology"/>
<feature type="chain" id="PRO_5016332849" evidence="2">
    <location>
        <begin position="25"/>
        <end position="320"/>
    </location>
</feature>
<dbReference type="Gene3D" id="3.40.190.10">
    <property type="entry name" value="Periplasmic binding protein-like II"/>
    <property type="match status" value="1"/>
</dbReference>
<dbReference type="AlphaFoldDB" id="A0A317F941"/>